<name>A0A0P1A686_PLAHL</name>
<dbReference type="OrthoDB" id="120612at2759"/>
<keyword evidence="3" id="KW-1185">Reference proteome</keyword>
<evidence type="ECO:0000313" key="2">
    <source>
        <dbReference type="EMBL" id="CEG35645.1"/>
    </source>
</evidence>
<evidence type="ECO:0000256" key="1">
    <source>
        <dbReference type="SAM" id="MobiDB-lite"/>
    </source>
</evidence>
<dbReference type="Proteomes" id="UP000054928">
    <property type="component" value="Unassembled WGS sequence"/>
</dbReference>
<dbReference type="InterPro" id="IPR012337">
    <property type="entry name" value="RNaseH-like_sf"/>
</dbReference>
<protein>
    <submittedName>
        <fullName evidence="2">Ribonuclease H-like domain</fullName>
    </submittedName>
</protein>
<feature type="compositionally biased region" description="Basic and acidic residues" evidence="1">
    <location>
        <begin position="1"/>
        <end position="19"/>
    </location>
</feature>
<feature type="region of interest" description="Disordered" evidence="1">
    <location>
        <begin position="1"/>
        <end position="20"/>
    </location>
</feature>
<accession>A0A0P1A686</accession>
<evidence type="ECO:0000313" key="3">
    <source>
        <dbReference type="Proteomes" id="UP000054928"/>
    </source>
</evidence>
<sequence>MKHLEHERSSIKTETTEGSKRHKVEAVNAAKASALFKDGPKRFYEMTSKDKYVGIQIIFVDAKWRMRTSILAIKLFCPGSVKYKSSRLSEVLYSWVIDFLADFGLLPSDITGSTSDGGGDIRRLQSKLLTTAFWESYAPHRFLSLTKVVKRFLELWDPTYKYYDERSKPSNRMSSLKEELRQLYSLIAPVGVLMPETQGCSKLSGALALLGLVGLQQKTLCQPQLLCKSKMEADGKGSKKRFFVRYDPELFLETSTEKDKAKWPHSTLYERRTSEQQRTKLADAVKKTVWDKIRAMAIRAATKLSSAGGAGFEAGNTQKDDLWGGKGTSSSVGIQNAGVTSSAASNVRAPRKCLVSTPNLFKGLFDKRASVAGNTSVGGSLETLLDEEIESFLKFNCGLVMPRDFEPQDVLVGFWMKQQGRFPHFAAVARCIFGNPASDPGIEHDFGIAGVLLNPRRTNLDTLGRCPTH</sequence>
<reference evidence="3" key="1">
    <citation type="submission" date="2014-09" db="EMBL/GenBank/DDBJ databases">
        <authorList>
            <person name="Sharma Rahul"/>
            <person name="Thines Marco"/>
        </authorList>
    </citation>
    <scope>NUCLEOTIDE SEQUENCE [LARGE SCALE GENOMIC DNA]</scope>
</reference>
<dbReference type="RefSeq" id="XP_024572014.1">
    <property type="nucleotide sequence ID" value="XM_024726481.1"/>
</dbReference>
<dbReference type="STRING" id="4781.A0A0P1A686"/>
<organism evidence="2 3">
    <name type="scientific">Plasmopara halstedii</name>
    <name type="common">Downy mildew of sunflower</name>
    <dbReference type="NCBI Taxonomy" id="4781"/>
    <lineage>
        <taxon>Eukaryota</taxon>
        <taxon>Sar</taxon>
        <taxon>Stramenopiles</taxon>
        <taxon>Oomycota</taxon>
        <taxon>Peronosporomycetes</taxon>
        <taxon>Peronosporales</taxon>
        <taxon>Peronosporaceae</taxon>
        <taxon>Plasmopara</taxon>
    </lineage>
</organism>
<dbReference type="AlphaFoldDB" id="A0A0P1A686"/>
<dbReference type="SUPFAM" id="SSF53098">
    <property type="entry name" value="Ribonuclease H-like"/>
    <property type="match status" value="1"/>
</dbReference>
<dbReference type="EMBL" id="CCYD01000053">
    <property type="protein sequence ID" value="CEG35645.1"/>
    <property type="molecule type" value="Genomic_DNA"/>
</dbReference>
<dbReference type="GeneID" id="36406570"/>
<proteinExistence type="predicted"/>